<evidence type="ECO:0000256" key="5">
    <source>
        <dbReference type="SAM" id="Phobius"/>
    </source>
</evidence>
<evidence type="ECO:0000313" key="8">
    <source>
        <dbReference type="Proteomes" id="UP000681075"/>
    </source>
</evidence>
<feature type="transmembrane region" description="Helical" evidence="5">
    <location>
        <begin position="392"/>
        <end position="414"/>
    </location>
</feature>
<organism evidence="7 8">
    <name type="scientific">Roseiterribacter gracilis</name>
    <dbReference type="NCBI Taxonomy" id="2812848"/>
    <lineage>
        <taxon>Bacteria</taxon>
        <taxon>Pseudomonadati</taxon>
        <taxon>Pseudomonadota</taxon>
        <taxon>Alphaproteobacteria</taxon>
        <taxon>Rhodospirillales</taxon>
        <taxon>Roseiterribacteraceae</taxon>
        <taxon>Roseiterribacter</taxon>
    </lineage>
</organism>
<name>A0A8S8X6U1_9PROT</name>
<feature type="transmembrane region" description="Helical" evidence="5">
    <location>
        <begin position="171"/>
        <end position="191"/>
    </location>
</feature>
<evidence type="ECO:0000256" key="2">
    <source>
        <dbReference type="ARBA" id="ARBA00022692"/>
    </source>
</evidence>
<proteinExistence type="predicted"/>
<keyword evidence="2 5" id="KW-0812">Transmembrane</keyword>
<feature type="transmembrane region" description="Helical" evidence="5">
    <location>
        <begin position="15"/>
        <end position="32"/>
    </location>
</feature>
<dbReference type="Gene3D" id="1.20.1250.20">
    <property type="entry name" value="MFS general substrate transporter like domains"/>
    <property type="match status" value="2"/>
</dbReference>
<dbReference type="InterPro" id="IPR050382">
    <property type="entry name" value="MFS_Na/Anion_cotransporter"/>
</dbReference>
<dbReference type="AlphaFoldDB" id="A0A8S8X6U1"/>
<dbReference type="PANTHER" id="PTHR11662">
    <property type="entry name" value="SOLUTE CARRIER FAMILY 17"/>
    <property type="match status" value="1"/>
</dbReference>
<feature type="transmembrane region" description="Helical" evidence="5">
    <location>
        <begin position="233"/>
        <end position="253"/>
    </location>
</feature>
<protein>
    <submittedName>
        <fullName evidence="7">MFS transporter</fullName>
    </submittedName>
</protein>
<feature type="transmembrane region" description="Helical" evidence="5">
    <location>
        <begin position="141"/>
        <end position="165"/>
    </location>
</feature>
<dbReference type="PROSITE" id="PS50850">
    <property type="entry name" value="MFS"/>
    <property type="match status" value="1"/>
</dbReference>
<dbReference type="Proteomes" id="UP000681075">
    <property type="component" value="Unassembled WGS sequence"/>
</dbReference>
<dbReference type="GO" id="GO:0015134">
    <property type="term" value="F:hexuronate transmembrane transporter activity"/>
    <property type="evidence" value="ECO:0007669"/>
    <property type="project" value="TreeGrafter"/>
</dbReference>
<dbReference type="InterPro" id="IPR036259">
    <property type="entry name" value="MFS_trans_sf"/>
</dbReference>
<keyword evidence="4 5" id="KW-0472">Membrane</keyword>
<reference evidence="7" key="1">
    <citation type="submission" date="2021-02" db="EMBL/GenBank/DDBJ databases">
        <title>Genome sequence of Rhodospirillales sp. strain TMPK1 isolated from soil.</title>
        <authorList>
            <person name="Nakai R."/>
            <person name="Kusada H."/>
            <person name="Tamaki H."/>
        </authorList>
    </citation>
    <scope>NUCLEOTIDE SEQUENCE</scope>
    <source>
        <strain evidence="7">TMPK1</strain>
    </source>
</reference>
<comment type="caution">
    <text evidence="7">The sequence shown here is derived from an EMBL/GenBank/DDBJ whole genome shotgun (WGS) entry which is preliminary data.</text>
</comment>
<evidence type="ECO:0000256" key="3">
    <source>
        <dbReference type="ARBA" id="ARBA00022989"/>
    </source>
</evidence>
<feature type="transmembrane region" description="Helical" evidence="5">
    <location>
        <begin position="330"/>
        <end position="349"/>
    </location>
</feature>
<accession>A0A8S8X6U1</accession>
<dbReference type="EMBL" id="BOPV01000001">
    <property type="protein sequence ID" value="GIL39068.1"/>
    <property type="molecule type" value="Genomic_DNA"/>
</dbReference>
<keyword evidence="3 5" id="KW-1133">Transmembrane helix</keyword>
<dbReference type="Pfam" id="PF07690">
    <property type="entry name" value="MFS_1"/>
    <property type="match status" value="1"/>
</dbReference>
<gene>
    <name evidence="7" type="ORF">TMPK1_13050</name>
</gene>
<evidence type="ECO:0000256" key="4">
    <source>
        <dbReference type="ARBA" id="ARBA00023136"/>
    </source>
</evidence>
<feature type="transmembrane region" description="Helical" evidence="5">
    <location>
        <begin position="361"/>
        <end position="380"/>
    </location>
</feature>
<evidence type="ECO:0000313" key="7">
    <source>
        <dbReference type="EMBL" id="GIL39068.1"/>
    </source>
</evidence>
<feature type="transmembrane region" description="Helical" evidence="5">
    <location>
        <begin position="273"/>
        <end position="294"/>
    </location>
</feature>
<evidence type="ECO:0000256" key="1">
    <source>
        <dbReference type="ARBA" id="ARBA00004141"/>
    </source>
</evidence>
<dbReference type="SUPFAM" id="SSF103473">
    <property type="entry name" value="MFS general substrate transporter"/>
    <property type="match status" value="1"/>
</dbReference>
<feature type="domain" description="Major facilitator superfamily (MFS) profile" evidence="6">
    <location>
        <begin position="19"/>
        <end position="419"/>
    </location>
</feature>
<evidence type="ECO:0000259" key="6">
    <source>
        <dbReference type="PROSITE" id="PS50850"/>
    </source>
</evidence>
<dbReference type="GO" id="GO:0016020">
    <property type="term" value="C:membrane"/>
    <property type="evidence" value="ECO:0007669"/>
    <property type="project" value="UniProtKB-SubCell"/>
</dbReference>
<dbReference type="CDD" id="cd17319">
    <property type="entry name" value="MFS_ExuT_GudP_like"/>
    <property type="match status" value="1"/>
</dbReference>
<dbReference type="RefSeq" id="WP_420242167.1">
    <property type="nucleotide sequence ID" value="NZ_BOPV01000001.1"/>
</dbReference>
<sequence>MESDSAASAVRVGRVRWVICGLLFAATAINYIDRQIIGVLKPTLQAEYGWSEIDYGDIIFWFQAAYALGYISFGRVVDRVGARTGYALAVTVWTIAHMAHAACTSLGGFMAARFALGLGEAGNFPSGLKAVAEWFPKKERALAVGIFNAGANVGAIVTPLIVPVITIALGWRAAFLITGLFTIVWLVAWWAMYRRPQEHARVTAAELALIQSDPPDAITPIPWTRLLKVRETWAYAAGKFLIDPIWWMFLFWLPDFFAKRHGLDLKSYGPPLVVVYILSDVGSIFGGWMSSSLMKRGVSLSASRKWAMFVCAVAVLPIMFAMYIDNLWMAVLVVGIATAAHQGFSCNLYTLPSDVFPRRAVASVVGIGGTAGAIGGMLMAKYAGWVLDAIGSYTPIFIVAGTVYLVALLVIHLLSPRYEAAKVE</sequence>
<dbReference type="PANTHER" id="PTHR11662:SF285">
    <property type="entry name" value="HEXURONATE TRANSPORTER"/>
    <property type="match status" value="1"/>
</dbReference>
<keyword evidence="8" id="KW-1185">Reference proteome</keyword>
<comment type="subcellular location">
    <subcellularLocation>
        <location evidence="1">Membrane</location>
        <topology evidence="1">Multi-pass membrane protein</topology>
    </subcellularLocation>
</comment>
<dbReference type="InterPro" id="IPR020846">
    <property type="entry name" value="MFS_dom"/>
</dbReference>
<dbReference type="InterPro" id="IPR011701">
    <property type="entry name" value="MFS"/>
</dbReference>
<feature type="transmembrane region" description="Helical" evidence="5">
    <location>
        <begin position="306"/>
        <end position="324"/>
    </location>
</feature>